<evidence type="ECO:0000313" key="1">
    <source>
        <dbReference type="EMBL" id="MBA8815640.1"/>
    </source>
</evidence>
<reference evidence="1 2" key="1">
    <citation type="submission" date="2020-07" db="EMBL/GenBank/DDBJ databases">
        <title>Sequencing the genomes of 1000 actinobacteria strains.</title>
        <authorList>
            <person name="Klenk H.-P."/>
        </authorList>
    </citation>
    <scope>NUCLEOTIDE SEQUENCE [LARGE SCALE GENOMIC DNA]</scope>
    <source>
        <strain evidence="1 2">DSM 27576</strain>
    </source>
</reference>
<evidence type="ECO:0000313" key="2">
    <source>
        <dbReference type="Proteomes" id="UP000526083"/>
    </source>
</evidence>
<proteinExistence type="predicted"/>
<gene>
    <name evidence="1" type="ORF">FHX48_000692</name>
</gene>
<accession>A0A7W3PKM0</accession>
<sequence>MSRREGLLLPNFVGPRKSHLVREMFAKVVSGRRGPATYIAPCGFVWPEKSYGAPLLTSDMGFRFNTCRKCRDLSDSTKPTYSDHVVSFNVTDLGKELDRWNRLQN</sequence>
<organism evidence="1 2">
    <name type="scientific">Microbacterium halimionae</name>
    <dbReference type="NCBI Taxonomy" id="1526413"/>
    <lineage>
        <taxon>Bacteria</taxon>
        <taxon>Bacillati</taxon>
        <taxon>Actinomycetota</taxon>
        <taxon>Actinomycetes</taxon>
        <taxon>Micrococcales</taxon>
        <taxon>Microbacteriaceae</taxon>
        <taxon>Microbacterium</taxon>
    </lineage>
</organism>
<comment type="caution">
    <text evidence="1">The sequence shown here is derived from an EMBL/GenBank/DDBJ whole genome shotgun (WGS) entry which is preliminary data.</text>
</comment>
<protein>
    <submittedName>
        <fullName evidence="1">Uncharacterized protein</fullName>
    </submittedName>
</protein>
<dbReference type="EMBL" id="JACGWY010000001">
    <property type="protein sequence ID" value="MBA8815640.1"/>
    <property type="molecule type" value="Genomic_DNA"/>
</dbReference>
<name>A0A7W3PKM0_9MICO</name>
<dbReference type="Proteomes" id="UP000526083">
    <property type="component" value="Unassembled WGS sequence"/>
</dbReference>
<dbReference type="AlphaFoldDB" id="A0A7W3PKM0"/>
<keyword evidence="2" id="KW-1185">Reference proteome</keyword>